<accession>A0A9D4G103</accession>
<keyword evidence="2" id="KW-1185">Reference proteome</keyword>
<evidence type="ECO:0000313" key="2">
    <source>
        <dbReference type="Proteomes" id="UP000828390"/>
    </source>
</evidence>
<reference evidence="1" key="1">
    <citation type="journal article" date="2019" name="bioRxiv">
        <title>The Genome of the Zebra Mussel, Dreissena polymorpha: A Resource for Invasive Species Research.</title>
        <authorList>
            <person name="McCartney M.A."/>
            <person name="Auch B."/>
            <person name="Kono T."/>
            <person name="Mallez S."/>
            <person name="Zhang Y."/>
            <person name="Obille A."/>
            <person name="Becker A."/>
            <person name="Abrahante J.E."/>
            <person name="Garbe J."/>
            <person name="Badalamenti J.P."/>
            <person name="Herman A."/>
            <person name="Mangelson H."/>
            <person name="Liachko I."/>
            <person name="Sullivan S."/>
            <person name="Sone E.D."/>
            <person name="Koren S."/>
            <person name="Silverstein K.A.T."/>
            <person name="Beckman K.B."/>
            <person name="Gohl D.M."/>
        </authorList>
    </citation>
    <scope>NUCLEOTIDE SEQUENCE</scope>
    <source>
        <strain evidence="1">Duluth1</strain>
        <tissue evidence="1">Whole animal</tissue>
    </source>
</reference>
<dbReference type="AlphaFoldDB" id="A0A9D4G103"/>
<gene>
    <name evidence="1" type="ORF">DPMN_136955</name>
</gene>
<proteinExistence type="predicted"/>
<protein>
    <submittedName>
        <fullName evidence="1">Uncharacterized protein</fullName>
    </submittedName>
</protein>
<organism evidence="1 2">
    <name type="scientific">Dreissena polymorpha</name>
    <name type="common">Zebra mussel</name>
    <name type="synonym">Mytilus polymorpha</name>
    <dbReference type="NCBI Taxonomy" id="45954"/>
    <lineage>
        <taxon>Eukaryota</taxon>
        <taxon>Metazoa</taxon>
        <taxon>Spiralia</taxon>
        <taxon>Lophotrochozoa</taxon>
        <taxon>Mollusca</taxon>
        <taxon>Bivalvia</taxon>
        <taxon>Autobranchia</taxon>
        <taxon>Heteroconchia</taxon>
        <taxon>Euheterodonta</taxon>
        <taxon>Imparidentia</taxon>
        <taxon>Neoheterodontei</taxon>
        <taxon>Myida</taxon>
        <taxon>Dreissenoidea</taxon>
        <taxon>Dreissenidae</taxon>
        <taxon>Dreissena</taxon>
    </lineage>
</organism>
<dbReference type="Proteomes" id="UP000828390">
    <property type="component" value="Unassembled WGS sequence"/>
</dbReference>
<evidence type="ECO:0000313" key="1">
    <source>
        <dbReference type="EMBL" id="KAH3808598.1"/>
    </source>
</evidence>
<comment type="caution">
    <text evidence="1">The sequence shown here is derived from an EMBL/GenBank/DDBJ whole genome shotgun (WGS) entry which is preliminary data.</text>
</comment>
<dbReference type="EMBL" id="JAIWYP010000006">
    <property type="protein sequence ID" value="KAH3808598.1"/>
    <property type="molecule type" value="Genomic_DNA"/>
</dbReference>
<name>A0A9D4G103_DREPO</name>
<reference evidence="1" key="2">
    <citation type="submission" date="2020-11" db="EMBL/GenBank/DDBJ databases">
        <authorList>
            <person name="McCartney M.A."/>
            <person name="Auch B."/>
            <person name="Kono T."/>
            <person name="Mallez S."/>
            <person name="Becker A."/>
            <person name="Gohl D.M."/>
            <person name="Silverstein K.A.T."/>
            <person name="Koren S."/>
            <person name="Bechman K.B."/>
            <person name="Herman A."/>
            <person name="Abrahante J.E."/>
            <person name="Garbe J."/>
        </authorList>
    </citation>
    <scope>NUCLEOTIDE SEQUENCE</scope>
    <source>
        <strain evidence="1">Duluth1</strain>
        <tissue evidence="1">Whole animal</tissue>
    </source>
</reference>
<sequence length="55" mass="6367">MVARSADRSIPRNTVRAIVVTHYNPEGDNARVREYDEDSATIRRRQCDKSMATMR</sequence>